<dbReference type="Proteomes" id="UP000607397">
    <property type="component" value="Unassembled WGS sequence"/>
</dbReference>
<evidence type="ECO:0000313" key="1">
    <source>
        <dbReference type="EMBL" id="NCJ05402.1"/>
    </source>
</evidence>
<organism evidence="1 2">
    <name type="scientific">Petrachloros mirabilis ULC683</name>
    <dbReference type="NCBI Taxonomy" id="2781853"/>
    <lineage>
        <taxon>Bacteria</taxon>
        <taxon>Bacillati</taxon>
        <taxon>Cyanobacteriota</taxon>
        <taxon>Cyanophyceae</taxon>
        <taxon>Synechococcales</taxon>
        <taxon>Petrachlorosaceae</taxon>
        <taxon>Petrachloros</taxon>
        <taxon>Petrachloros mirabilis</taxon>
    </lineage>
</organism>
<sequence length="243" mass="26567">MIKRILVIGLVLAAGAGVGAIAAWQQATHLPGWYTQTEGTATDPDIAILTAEQLQQPEEVQQIRLNFNRTVENAFNQGESASNQPPQVRLNAQEFNQLLVAALPESAASEEVYSAIKGIETQIKQDRLKSGAVVNMGELPLEQLPERYQQMAKGVFSTFPALKNREVYVGIEGQPRLENGRLVLDDQTRIKVGNISLSQQEVSRRLGLSPAELNRLLTLNVGNLQVQDLEFSGNTAILKGTTP</sequence>
<reference evidence="1" key="1">
    <citation type="submission" date="2019-12" db="EMBL/GenBank/DDBJ databases">
        <title>High-Quality draft genome sequences of three cyanobacteria isolated from the limestone walls of the Old Cathedral of Coimbra.</title>
        <authorList>
            <person name="Tiago I."/>
            <person name="Soares F."/>
            <person name="Portugal A."/>
        </authorList>
    </citation>
    <scope>NUCLEOTIDE SEQUENCE [LARGE SCALE GENOMIC DNA]</scope>
    <source>
        <strain evidence="1">C</strain>
    </source>
</reference>
<gene>
    <name evidence="1" type="ORF">GS597_02505</name>
</gene>
<proteinExistence type="predicted"/>
<dbReference type="EMBL" id="WVIC01000003">
    <property type="protein sequence ID" value="NCJ05402.1"/>
    <property type="molecule type" value="Genomic_DNA"/>
</dbReference>
<dbReference type="AlphaFoldDB" id="A0A8K1ZWY2"/>
<dbReference type="RefSeq" id="WP_161823871.1">
    <property type="nucleotide sequence ID" value="NZ_WVIC01000003.1"/>
</dbReference>
<evidence type="ECO:0000313" key="2">
    <source>
        <dbReference type="Proteomes" id="UP000607397"/>
    </source>
</evidence>
<protein>
    <submittedName>
        <fullName evidence="1">Uncharacterized protein</fullName>
    </submittedName>
</protein>
<keyword evidence="2" id="KW-1185">Reference proteome</keyword>
<comment type="caution">
    <text evidence="1">The sequence shown here is derived from an EMBL/GenBank/DDBJ whole genome shotgun (WGS) entry which is preliminary data.</text>
</comment>
<accession>A0A8K1ZWY2</accession>
<name>A0A8K1ZWY2_9CYAN</name>